<keyword evidence="3" id="KW-1185">Reference proteome</keyword>
<sequence length="440" mass="49587">MKNILFIFTLFLSFTLFAQDPPQADSLVVYKKRVLETTELDFLMSYYTQDGKNAAVSGGIGTEELQDITPTIIVSMPLNDDDVLTVDAGISAYTSASSSNINPFDSKNPDAFQASTGASSGDVWANVVLSYSHSSDDRNKIYSGKLSVASEYDYFSVGLGGTYTQLFNQKNTELSLSGNVYIDKWNAIYPYELRPFDSGGPGLNSSLFLVNQISGNVNYAPDFKAFDSENRNSYSFGASFSQILSKRLQGLIVTDVVYQSGLLSTPFQRVYFADVANSYIDGFQLADNNEQLPDQRFKLAIGGRLNYYVNERIVLRSFYRYYRDDWGINSHTTSLEVPVKISQKFTLYPSYRYYFQSSADYFAGYEQHLSTEKYYTSDYDLSEYNANQYGFGIEYTDILTSKKIGKLALKSIHLKYNYYERNSGFKANLIAGGVKFIIDK</sequence>
<dbReference type="RefSeq" id="WP_160630873.1">
    <property type="nucleotide sequence ID" value="NZ_WWNE01000003.1"/>
</dbReference>
<reference evidence="2 3" key="1">
    <citation type="submission" date="2019-12" db="EMBL/GenBank/DDBJ databases">
        <authorList>
            <person name="Zhao J."/>
        </authorList>
    </citation>
    <scope>NUCLEOTIDE SEQUENCE [LARGE SCALE GENOMIC DNA]</scope>
    <source>
        <strain evidence="2 3">S-15</strain>
    </source>
</reference>
<evidence type="ECO:0000313" key="3">
    <source>
        <dbReference type="Proteomes" id="UP000470771"/>
    </source>
</evidence>
<name>A0A6N9NFI2_9FLAO</name>
<comment type="caution">
    <text evidence="2">The sequence shown here is derived from an EMBL/GenBank/DDBJ whole genome shotgun (WGS) entry which is preliminary data.</text>
</comment>
<feature type="signal peptide" evidence="1">
    <location>
        <begin position="1"/>
        <end position="18"/>
    </location>
</feature>
<organism evidence="2 3">
    <name type="scientific">Acidiluteibacter ferrifornacis</name>
    <dbReference type="NCBI Taxonomy" id="2692424"/>
    <lineage>
        <taxon>Bacteria</taxon>
        <taxon>Pseudomonadati</taxon>
        <taxon>Bacteroidota</taxon>
        <taxon>Flavobacteriia</taxon>
        <taxon>Flavobacteriales</taxon>
        <taxon>Cryomorphaceae</taxon>
        <taxon>Acidiluteibacter</taxon>
    </lineage>
</organism>
<dbReference type="EMBL" id="WWNE01000003">
    <property type="protein sequence ID" value="NBG64569.1"/>
    <property type="molecule type" value="Genomic_DNA"/>
</dbReference>
<dbReference type="Pfam" id="PF12094">
    <property type="entry name" value="DUF3570"/>
    <property type="match status" value="1"/>
</dbReference>
<dbReference type="Proteomes" id="UP000470771">
    <property type="component" value="Unassembled WGS sequence"/>
</dbReference>
<proteinExistence type="predicted"/>
<feature type="chain" id="PRO_5026921290" evidence="1">
    <location>
        <begin position="19"/>
        <end position="440"/>
    </location>
</feature>
<evidence type="ECO:0000256" key="1">
    <source>
        <dbReference type="SAM" id="SignalP"/>
    </source>
</evidence>
<evidence type="ECO:0000313" key="2">
    <source>
        <dbReference type="EMBL" id="NBG64569.1"/>
    </source>
</evidence>
<dbReference type="AlphaFoldDB" id="A0A6N9NFI2"/>
<dbReference type="InterPro" id="IPR021953">
    <property type="entry name" value="DUF3570"/>
</dbReference>
<accession>A0A6N9NFI2</accession>
<protein>
    <submittedName>
        <fullName evidence="2">DUF3570 domain-containing protein</fullName>
    </submittedName>
</protein>
<gene>
    <name evidence="2" type="ORF">GQN54_00475</name>
</gene>
<keyword evidence="1" id="KW-0732">Signal</keyword>